<gene>
    <name evidence="2" type="ORF">NAF29_13335</name>
</gene>
<accession>A0AA41W9J5</accession>
<reference evidence="2 3" key="1">
    <citation type="journal article" date="2013" name="Antonie Van Leeuwenhoek">
        <title>Echinimonas agarilytica gen. nov., sp. nov., a new gammaproteobacterium isolated from the sea urchin Strongylocentrotus intermedius.</title>
        <authorList>
            <person name="Nedashkovskaya O.I."/>
            <person name="Stenkova A.M."/>
            <person name="Zhukova N.V."/>
            <person name="Van Trappen S."/>
            <person name="Lee J.S."/>
            <person name="Kim S.B."/>
        </authorList>
    </citation>
    <scope>NUCLEOTIDE SEQUENCE [LARGE SCALE GENOMIC DNA]</scope>
    <source>
        <strain evidence="2 3">KMM 6351</strain>
    </source>
</reference>
<comment type="caution">
    <text evidence="2">The sequence shown here is derived from an EMBL/GenBank/DDBJ whole genome shotgun (WGS) entry which is preliminary data.</text>
</comment>
<name>A0AA41W9J5_9GAMM</name>
<evidence type="ECO:0000313" key="3">
    <source>
        <dbReference type="Proteomes" id="UP001165393"/>
    </source>
</evidence>
<feature type="transmembrane region" description="Helical" evidence="1">
    <location>
        <begin position="20"/>
        <end position="40"/>
    </location>
</feature>
<sequence>MTEDKVKGDLKFNTTLVYGLQAAGFIVGLTFIAAVILNYIKRDEVEGTLYESHFRWQIRTFWFSVLWSIIGALLSVVIVGFIVLFANAVWVIYRIIKGWLALNDEKPMYS</sequence>
<keyword evidence="3" id="KW-1185">Reference proteome</keyword>
<dbReference type="RefSeq" id="WP_251262132.1">
    <property type="nucleotide sequence ID" value="NZ_JAMQGP010000007.1"/>
</dbReference>
<keyword evidence="1" id="KW-1133">Transmembrane helix</keyword>
<dbReference type="EMBL" id="JAMQGP010000007">
    <property type="protein sequence ID" value="MCM2680646.1"/>
    <property type="molecule type" value="Genomic_DNA"/>
</dbReference>
<dbReference type="AlphaFoldDB" id="A0AA41W9J5"/>
<evidence type="ECO:0000313" key="2">
    <source>
        <dbReference type="EMBL" id="MCM2680646.1"/>
    </source>
</evidence>
<evidence type="ECO:0008006" key="4">
    <source>
        <dbReference type="Google" id="ProtNLM"/>
    </source>
</evidence>
<feature type="transmembrane region" description="Helical" evidence="1">
    <location>
        <begin position="61"/>
        <end position="93"/>
    </location>
</feature>
<dbReference type="Proteomes" id="UP001165393">
    <property type="component" value="Unassembled WGS sequence"/>
</dbReference>
<evidence type="ECO:0000256" key="1">
    <source>
        <dbReference type="SAM" id="Phobius"/>
    </source>
</evidence>
<keyword evidence="1" id="KW-0472">Membrane</keyword>
<protein>
    <recommendedName>
        <fullName evidence="4">Transmembrane protein</fullName>
    </recommendedName>
</protein>
<organism evidence="2 3">
    <name type="scientific">Echinimonas agarilytica</name>
    <dbReference type="NCBI Taxonomy" id="1215918"/>
    <lineage>
        <taxon>Bacteria</taxon>
        <taxon>Pseudomonadati</taxon>
        <taxon>Pseudomonadota</taxon>
        <taxon>Gammaproteobacteria</taxon>
        <taxon>Alteromonadales</taxon>
        <taxon>Echinimonadaceae</taxon>
        <taxon>Echinimonas</taxon>
    </lineage>
</organism>
<keyword evidence="1" id="KW-0812">Transmembrane</keyword>
<proteinExistence type="predicted"/>